<dbReference type="Proteomes" id="UP000694036">
    <property type="component" value="Chromosome"/>
</dbReference>
<evidence type="ECO:0000313" key="2">
    <source>
        <dbReference type="EMBL" id="QXJ35780.1"/>
    </source>
</evidence>
<evidence type="ECO:0000313" key="3">
    <source>
        <dbReference type="Proteomes" id="UP000694036"/>
    </source>
</evidence>
<dbReference type="GeneID" id="65560721"/>
<dbReference type="AlphaFoldDB" id="A0A8F5C2J6"/>
<evidence type="ECO:0000313" key="1">
    <source>
        <dbReference type="EMBL" id="QXJ32657.1"/>
    </source>
</evidence>
<dbReference type="Proteomes" id="UP000693941">
    <property type="component" value="Chromosome"/>
</dbReference>
<dbReference type="EMBL" id="CP077715">
    <property type="protein sequence ID" value="QXJ32657.1"/>
    <property type="molecule type" value="Genomic_DNA"/>
</dbReference>
<dbReference type="EMBL" id="CP077713">
    <property type="protein sequence ID" value="QXJ35780.1"/>
    <property type="molecule type" value="Genomic_DNA"/>
</dbReference>
<reference evidence="2 3" key="1">
    <citation type="journal article" date="2021" name="Environ. Microbiol.">
        <title>New insights into the diversity and evolution of the archaeal mobilome from three complete genomes of Saccharolobus shibatae.</title>
        <authorList>
            <person name="Medvedeva S."/>
            <person name="Brandt D."/>
            <person name="Cvirkaite-Krupovic V."/>
            <person name="Liu Y."/>
            <person name="Severinov K."/>
            <person name="Ishino S."/>
            <person name="Ishino Y."/>
            <person name="Prangishvili D."/>
            <person name="Kalinowski J."/>
            <person name="Krupovic M."/>
        </authorList>
    </citation>
    <scope>NUCLEOTIDE SEQUENCE [LARGE SCALE GENOMIC DNA]</scope>
    <source>
        <strain evidence="1">BEU9</strain>
        <strain evidence="2 3">S38A</strain>
    </source>
</reference>
<dbReference type="RefSeq" id="WP_218258260.1">
    <property type="nucleotide sequence ID" value="NZ_CP077713.1"/>
</dbReference>
<keyword evidence="3" id="KW-1185">Reference proteome</keyword>
<protein>
    <submittedName>
        <fullName evidence="2">Uncharacterized protein</fullName>
    </submittedName>
</protein>
<name>A0A8F5C2J6_9CREN</name>
<organism evidence="2 3">
    <name type="scientific">Saccharolobus shibatae</name>
    <dbReference type="NCBI Taxonomy" id="2286"/>
    <lineage>
        <taxon>Archaea</taxon>
        <taxon>Thermoproteota</taxon>
        <taxon>Thermoprotei</taxon>
        <taxon>Sulfolobales</taxon>
        <taxon>Sulfolobaceae</taxon>
        <taxon>Saccharolobus</taxon>
    </lineage>
</organism>
<proteinExistence type="predicted"/>
<accession>A0A8F5C2J6</accession>
<sequence>MDFKEVEELTRGLTAYERRFSEIYYYLYRASENSLTKDELDEYYKILKKRSHSADHLVKLAEVYLIMGDKDTASTILRKSRREVENDVLVSNTLILLECLSGRKPTYTRLALNGVIAECSHLLDDYDPMEDFMRLLRDNPSYNNEPNISEFLRSIAIRFDKEPGRPELVEDALILNERVKREKTEKIKNSYTLAVALRGLGRIRESEKFVESLREGLKKHSYEFYLSAYSLVAYHSIFNEIDEVDKLIDSMERIEHRDKGTNIMLYALSANTAYAYTKKERYLDIALEAFRKSKGNVKIEIGISFIGLADKPDILFNIINEVLAEGNCLFYLDKISAALGIAYANVKDDRILKLMSHALFYRFISAFILSMAGQSLSERLKISLSFW</sequence>
<gene>
    <name evidence="1" type="ORF">J5U21_02308</name>
    <name evidence="2" type="ORF">J5U22_02327</name>
</gene>